<organism evidence="2 3">
    <name type="scientific">Qipengyuania profundimaris</name>
    <dbReference type="NCBI Taxonomy" id="3067652"/>
    <lineage>
        <taxon>Bacteria</taxon>
        <taxon>Pseudomonadati</taxon>
        <taxon>Pseudomonadota</taxon>
        <taxon>Alphaproteobacteria</taxon>
        <taxon>Sphingomonadales</taxon>
        <taxon>Erythrobacteraceae</taxon>
        <taxon>Qipengyuania</taxon>
    </lineage>
</organism>
<dbReference type="SUPFAM" id="SSF53448">
    <property type="entry name" value="Nucleotide-diphospho-sugar transferases"/>
    <property type="match status" value="1"/>
</dbReference>
<dbReference type="Proteomes" id="UP001240639">
    <property type="component" value="Unassembled WGS sequence"/>
</dbReference>
<name>A0ABT9HS69_9SPHN</name>
<sequence length="299" mass="33488">MTDDMVDAEGGSLPAPAVSLVLPVYNGERYLAEALDSIFAQTFTDFELIAVDDCSSDATPRILADYAARHPNMRVMRNAQNAKLPATLNNGFREARGAWFSWTSDDNTLDPDMLGRLHAAAEAGDADIYYADFRFIDADGEVTGSCRAGEPHEIVVGNPIGCSFLYRREVDGALGGYDEALFGVEDYDFWLRAERAGFRFETIHEELYSYRRHGGSLTSTRAKHIYGLSGPIMLQSIEQLPKSPWRAFAYLNLATRDPYHLRWGLLRRAWRDHPPTVMGNLRKVAGWLRFALSVRLGRG</sequence>
<proteinExistence type="predicted"/>
<dbReference type="PANTHER" id="PTHR43685">
    <property type="entry name" value="GLYCOSYLTRANSFERASE"/>
    <property type="match status" value="1"/>
</dbReference>
<keyword evidence="2" id="KW-0328">Glycosyltransferase</keyword>
<dbReference type="InterPro" id="IPR050834">
    <property type="entry name" value="Glycosyltransf_2"/>
</dbReference>
<feature type="domain" description="Glycosyltransferase 2-like" evidence="1">
    <location>
        <begin position="19"/>
        <end position="141"/>
    </location>
</feature>
<dbReference type="RefSeq" id="WP_305933231.1">
    <property type="nucleotide sequence ID" value="NZ_JAVAIM010000001.1"/>
</dbReference>
<dbReference type="PANTHER" id="PTHR43685:SF2">
    <property type="entry name" value="GLYCOSYLTRANSFERASE 2-LIKE DOMAIN-CONTAINING PROTEIN"/>
    <property type="match status" value="1"/>
</dbReference>
<dbReference type="EC" id="2.4.-.-" evidence="2"/>
<protein>
    <submittedName>
        <fullName evidence="2">Glycosyltransferase</fullName>
        <ecNumber evidence="2">2.4.-.-</ecNumber>
    </submittedName>
</protein>
<keyword evidence="2" id="KW-0808">Transferase</keyword>
<accession>A0ABT9HS69</accession>
<gene>
    <name evidence="2" type="ORF">Q9K02_12735</name>
</gene>
<comment type="caution">
    <text evidence="2">The sequence shown here is derived from an EMBL/GenBank/DDBJ whole genome shotgun (WGS) entry which is preliminary data.</text>
</comment>
<dbReference type="Pfam" id="PF00535">
    <property type="entry name" value="Glycos_transf_2"/>
    <property type="match status" value="1"/>
</dbReference>
<evidence type="ECO:0000313" key="3">
    <source>
        <dbReference type="Proteomes" id="UP001240639"/>
    </source>
</evidence>
<reference evidence="2 3" key="1">
    <citation type="submission" date="2023-08" db="EMBL/GenBank/DDBJ databases">
        <title>genomic of G39.</title>
        <authorList>
            <person name="Wang Y."/>
        </authorList>
    </citation>
    <scope>NUCLEOTIDE SEQUENCE [LARGE SCALE GENOMIC DNA]</scope>
    <source>
        <strain evidence="2 3">G39</strain>
    </source>
</reference>
<dbReference type="EMBL" id="JAVAIM010000001">
    <property type="protein sequence ID" value="MDP4576004.1"/>
    <property type="molecule type" value="Genomic_DNA"/>
</dbReference>
<evidence type="ECO:0000313" key="2">
    <source>
        <dbReference type="EMBL" id="MDP4576004.1"/>
    </source>
</evidence>
<dbReference type="InterPro" id="IPR001173">
    <property type="entry name" value="Glyco_trans_2-like"/>
</dbReference>
<keyword evidence="3" id="KW-1185">Reference proteome</keyword>
<dbReference type="Gene3D" id="3.90.550.10">
    <property type="entry name" value="Spore Coat Polysaccharide Biosynthesis Protein SpsA, Chain A"/>
    <property type="match status" value="1"/>
</dbReference>
<dbReference type="GO" id="GO:0016757">
    <property type="term" value="F:glycosyltransferase activity"/>
    <property type="evidence" value="ECO:0007669"/>
    <property type="project" value="UniProtKB-KW"/>
</dbReference>
<dbReference type="InterPro" id="IPR029044">
    <property type="entry name" value="Nucleotide-diphossugar_trans"/>
</dbReference>
<evidence type="ECO:0000259" key="1">
    <source>
        <dbReference type="Pfam" id="PF00535"/>
    </source>
</evidence>